<name>A0A916YFM9_9HYPH</name>
<protein>
    <submittedName>
        <fullName evidence="3">Uncharacterized protein</fullName>
    </submittedName>
</protein>
<organism evidence="3 4">
    <name type="scientific">Aureimonas glaciei</name>
    <dbReference type="NCBI Taxonomy" id="1776957"/>
    <lineage>
        <taxon>Bacteria</taxon>
        <taxon>Pseudomonadati</taxon>
        <taxon>Pseudomonadota</taxon>
        <taxon>Alphaproteobacteria</taxon>
        <taxon>Hyphomicrobiales</taxon>
        <taxon>Aurantimonadaceae</taxon>
        <taxon>Aureimonas</taxon>
    </lineage>
</organism>
<comment type="caution">
    <text evidence="3">The sequence shown here is derived from an EMBL/GenBank/DDBJ whole genome shotgun (WGS) entry which is preliminary data.</text>
</comment>
<feature type="signal peptide" evidence="2">
    <location>
        <begin position="1"/>
        <end position="24"/>
    </location>
</feature>
<gene>
    <name evidence="3" type="ORF">GCM10011335_52770</name>
</gene>
<evidence type="ECO:0000313" key="3">
    <source>
        <dbReference type="EMBL" id="GGD43601.1"/>
    </source>
</evidence>
<evidence type="ECO:0000256" key="1">
    <source>
        <dbReference type="SAM" id="MobiDB-lite"/>
    </source>
</evidence>
<dbReference type="Proteomes" id="UP000613160">
    <property type="component" value="Unassembled WGS sequence"/>
</dbReference>
<accession>A0A916YFM9</accession>
<dbReference type="AlphaFoldDB" id="A0A916YFM9"/>
<reference evidence="3" key="2">
    <citation type="submission" date="2020-09" db="EMBL/GenBank/DDBJ databases">
        <authorList>
            <person name="Sun Q."/>
            <person name="Zhou Y."/>
        </authorList>
    </citation>
    <scope>NUCLEOTIDE SEQUENCE</scope>
    <source>
        <strain evidence="3">CGMCC 1.15493</strain>
    </source>
</reference>
<evidence type="ECO:0000256" key="2">
    <source>
        <dbReference type="SAM" id="SignalP"/>
    </source>
</evidence>
<feature type="chain" id="PRO_5037134726" evidence="2">
    <location>
        <begin position="25"/>
        <end position="168"/>
    </location>
</feature>
<proteinExistence type="predicted"/>
<dbReference type="EMBL" id="BMJJ01000023">
    <property type="protein sequence ID" value="GGD43601.1"/>
    <property type="molecule type" value="Genomic_DNA"/>
</dbReference>
<dbReference type="RefSeq" id="WP_188855434.1">
    <property type="nucleotide sequence ID" value="NZ_BMJJ01000023.1"/>
</dbReference>
<keyword evidence="2" id="KW-0732">Signal</keyword>
<evidence type="ECO:0000313" key="4">
    <source>
        <dbReference type="Proteomes" id="UP000613160"/>
    </source>
</evidence>
<reference evidence="3" key="1">
    <citation type="journal article" date="2014" name="Int. J. Syst. Evol. Microbiol.">
        <title>Complete genome sequence of Corynebacterium casei LMG S-19264T (=DSM 44701T), isolated from a smear-ripened cheese.</title>
        <authorList>
            <consortium name="US DOE Joint Genome Institute (JGI-PGF)"/>
            <person name="Walter F."/>
            <person name="Albersmeier A."/>
            <person name="Kalinowski J."/>
            <person name="Ruckert C."/>
        </authorList>
    </citation>
    <scope>NUCLEOTIDE SEQUENCE</scope>
    <source>
        <strain evidence="3">CGMCC 1.15493</strain>
    </source>
</reference>
<feature type="region of interest" description="Disordered" evidence="1">
    <location>
        <begin position="145"/>
        <end position="168"/>
    </location>
</feature>
<keyword evidence="4" id="KW-1185">Reference proteome</keyword>
<sequence>MQSIIRTSLSALVVAGLMTASALAQSGGTGTAPAAPATTEKQFPLPRAGDKATQIELITGLCGIQMKQMSEPACHCLAEQTLTGLSDPQRDYLIATVVSPPVADRMLADNRVGKVDQEAIFAFLTVTSDACATGTFVAGKAAPTAPGMPAPTAPAPATAPATPVKPAP</sequence>